<gene>
    <name evidence="1" type="ORF">FH063_002853</name>
</gene>
<dbReference type="AlphaFoldDB" id="A0A5B0KLS7"/>
<accession>A0A5B0KLS7</accession>
<evidence type="ECO:0000313" key="1">
    <source>
        <dbReference type="EMBL" id="KAA1053542.1"/>
    </source>
</evidence>
<protein>
    <submittedName>
        <fullName evidence="1">Uncharacterized protein</fullName>
    </submittedName>
</protein>
<dbReference type="RefSeq" id="WP_149651202.1">
    <property type="nucleotide sequence ID" value="NZ_VEWN01000015.1"/>
</dbReference>
<comment type="caution">
    <text evidence="1">The sequence shown here is derived from an EMBL/GenBank/DDBJ whole genome shotgun (WGS) entry which is preliminary data.</text>
</comment>
<dbReference type="Proteomes" id="UP000325333">
    <property type="component" value="Unassembled WGS sequence"/>
</dbReference>
<reference evidence="1 2" key="1">
    <citation type="submission" date="2019-07" db="EMBL/GenBank/DDBJ databases">
        <title>Genome sequencing of the stress-tolerant strain Azospirillum brasilense Az19.</title>
        <authorList>
            <person name="Maroniche G.A."/>
            <person name="Garcia J.E."/>
            <person name="Pagnussat L."/>
            <person name="Amenta M."/>
            <person name="Creus C.M."/>
        </authorList>
    </citation>
    <scope>NUCLEOTIDE SEQUENCE [LARGE SCALE GENOMIC DNA]</scope>
    <source>
        <strain evidence="1 2">Az19</strain>
    </source>
</reference>
<sequence>MSSRNNKFIVRFAVFDGNGARSLVWRLWVDKNDIYLSSRNMSNIVKTSFHYDSKICRYAKTNVDGNAREAFVRWIRAPLSDSGKDGGVLLARISIPSDYLSSSLSGEPPVDVIKVPGASAGQSTFIEIFLTKENLARVDTIFPGTNSYLIARRKLLNGVIMGIKYGYGDYDFKGIEAPKSNADGSVFGNLSFPETDVWDTGRPIRMTLFQHPKDGDALEILEIGGYDPDAAVLSAIMKPPSSLPSF</sequence>
<organism evidence="1 2">
    <name type="scientific">Azospirillum argentinense</name>
    <dbReference type="NCBI Taxonomy" id="2970906"/>
    <lineage>
        <taxon>Bacteria</taxon>
        <taxon>Pseudomonadati</taxon>
        <taxon>Pseudomonadota</taxon>
        <taxon>Alphaproteobacteria</taxon>
        <taxon>Rhodospirillales</taxon>
        <taxon>Azospirillaceae</taxon>
        <taxon>Azospirillum</taxon>
    </lineage>
</organism>
<name>A0A5B0KLS7_9PROT</name>
<dbReference type="EMBL" id="VEWN01000015">
    <property type="protein sequence ID" value="KAA1053542.1"/>
    <property type="molecule type" value="Genomic_DNA"/>
</dbReference>
<evidence type="ECO:0000313" key="2">
    <source>
        <dbReference type="Proteomes" id="UP000325333"/>
    </source>
</evidence>
<proteinExistence type="predicted"/>